<comment type="caution">
    <text evidence="2">The sequence shown here is derived from an EMBL/GenBank/DDBJ whole genome shotgun (WGS) entry which is preliminary data.</text>
</comment>
<dbReference type="AlphaFoldDB" id="L9W7U1"/>
<dbReference type="SUPFAM" id="SSF53328">
    <property type="entry name" value="Formyltransferase"/>
    <property type="match status" value="1"/>
</dbReference>
<dbReference type="GeneID" id="39853565"/>
<dbReference type="PANTHER" id="PTHR11138:SF5">
    <property type="entry name" value="METHIONYL-TRNA FORMYLTRANSFERASE, MITOCHONDRIAL"/>
    <property type="match status" value="1"/>
</dbReference>
<dbReference type="GO" id="GO:0004479">
    <property type="term" value="F:methionyl-tRNA formyltransferase activity"/>
    <property type="evidence" value="ECO:0007669"/>
    <property type="project" value="TreeGrafter"/>
</dbReference>
<dbReference type="PANTHER" id="PTHR11138">
    <property type="entry name" value="METHIONYL-TRNA FORMYLTRANSFERASE"/>
    <property type="match status" value="1"/>
</dbReference>
<accession>L9W7U1</accession>
<gene>
    <name evidence="2" type="ORF">C494_15683</name>
</gene>
<name>L9W7U1_9EURY</name>
<sequence>MTDDGLTIGILLDEPVMERWALEAVETAIRDAGVSVAQVILPPADSPADTDTAGSSIPWQRYAAAAREYGAWTPVLAWHQLASTPWYLEKIPLEDRAWFDDAEIVHARPEPADGIGNRLPAAAIKRIESAELDLLFRRGFGIIKGDVLSAPSHGVLSYHHGNIREYRGRSPGVWEFANDERTAGVTLQRLTSTLDGGEIVVEKTIDIADCRTWQSVRQRLFDHSTDMLTTACTRLEDPEFGSTHTDELGPLYTCPGLVDTVRIELKNIRGKVQNHVIE</sequence>
<dbReference type="InterPro" id="IPR036477">
    <property type="entry name" value="Formyl_transf_N_sf"/>
</dbReference>
<dbReference type="RefSeq" id="WP_006067267.1">
    <property type="nucleotide sequence ID" value="NZ_AOHY01000049.1"/>
</dbReference>
<dbReference type="PATRIC" id="fig|1227500.6.peg.3166"/>
<proteinExistence type="predicted"/>
<keyword evidence="3" id="KW-1185">Reference proteome</keyword>
<protein>
    <submittedName>
        <fullName evidence="2">Methionyl-tRNA formyltransferase-like protein</fullName>
    </submittedName>
</protein>
<dbReference type="Pfam" id="PF00551">
    <property type="entry name" value="Formyl_trans_N"/>
    <property type="match status" value="1"/>
</dbReference>
<evidence type="ECO:0000313" key="3">
    <source>
        <dbReference type="Proteomes" id="UP000011690"/>
    </source>
</evidence>
<evidence type="ECO:0000259" key="1">
    <source>
        <dbReference type="Pfam" id="PF00551"/>
    </source>
</evidence>
<dbReference type="GO" id="GO:0005829">
    <property type="term" value="C:cytosol"/>
    <property type="evidence" value="ECO:0007669"/>
    <property type="project" value="TreeGrafter"/>
</dbReference>
<organism evidence="2 3">
    <name type="scientific">Natronorubrum bangense JCM 10635</name>
    <dbReference type="NCBI Taxonomy" id="1227500"/>
    <lineage>
        <taxon>Archaea</taxon>
        <taxon>Methanobacteriati</taxon>
        <taxon>Methanobacteriota</taxon>
        <taxon>Stenosarchaea group</taxon>
        <taxon>Halobacteria</taxon>
        <taxon>Halobacteriales</taxon>
        <taxon>Natrialbaceae</taxon>
        <taxon>Natronorubrum</taxon>
    </lineage>
</organism>
<dbReference type="eggNOG" id="arCOG02825">
    <property type="taxonomic scope" value="Archaea"/>
</dbReference>
<dbReference type="Proteomes" id="UP000011690">
    <property type="component" value="Unassembled WGS sequence"/>
</dbReference>
<dbReference type="Gene3D" id="3.40.50.170">
    <property type="entry name" value="Formyl transferase, N-terminal domain"/>
    <property type="match status" value="1"/>
</dbReference>
<evidence type="ECO:0000313" key="2">
    <source>
        <dbReference type="EMBL" id="ELY45331.1"/>
    </source>
</evidence>
<dbReference type="STRING" id="1227500.C494_15683"/>
<keyword evidence="2" id="KW-0808">Transferase</keyword>
<reference evidence="2 3" key="1">
    <citation type="journal article" date="2014" name="PLoS Genet.">
        <title>Phylogenetically driven sequencing of extremely halophilic archaea reveals strategies for static and dynamic osmo-response.</title>
        <authorList>
            <person name="Becker E.A."/>
            <person name="Seitzer P.M."/>
            <person name="Tritt A."/>
            <person name="Larsen D."/>
            <person name="Krusor M."/>
            <person name="Yao A.I."/>
            <person name="Wu D."/>
            <person name="Madern D."/>
            <person name="Eisen J.A."/>
            <person name="Darling A.E."/>
            <person name="Facciotti M.T."/>
        </authorList>
    </citation>
    <scope>NUCLEOTIDE SEQUENCE [LARGE SCALE GENOMIC DNA]</scope>
    <source>
        <strain evidence="2 3">JCM 10635</strain>
    </source>
</reference>
<feature type="domain" description="Formyl transferase N-terminal" evidence="1">
    <location>
        <begin position="121"/>
        <end position="230"/>
    </location>
</feature>
<dbReference type="EMBL" id="AOHY01000049">
    <property type="protein sequence ID" value="ELY45331.1"/>
    <property type="molecule type" value="Genomic_DNA"/>
</dbReference>
<dbReference type="InterPro" id="IPR002376">
    <property type="entry name" value="Formyl_transf_N"/>
</dbReference>